<dbReference type="GO" id="GO:0016020">
    <property type="term" value="C:membrane"/>
    <property type="evidence" value="ECO:0007669"/>
    <property type="project" value="UniProtKB-SubCell"/>
</dbReference>
<reference evidence="6 7" key="1">
    <citation type="submission" date="2019-01" db="EMBL/GenBank/DDBJ databases">
        <title>A draft genome assembly of the solar-powered sea slug Elysia chlorotica.</title>
        <authorList>
            <person name="Cai H."/>
            <person name="Li Q."/>
            <person name="Fang X."/>
            <person name="Li J."/>
            <person name="Curtis N.E."/>
            <person name="Altenburger A."/>
            <person name="Shibata T."/>
            <person name="Feng M."/>
            <person name="Maeda T."/>
            <person name="Schwartz J.A."/>
            <person name="Shigenobu S."/>
            <person name="Lundholm N."/>
            <person name="Nishiyama T."/>
            <person name="Yang H."/>
            <person name="Hasebe M."/>
            <person name="Li S."/>
            <person name="Pierce S.K."/>
            <person name="Wang J."/>
        </authorList>
    </citation>
    <scope>NUCLEOTIDE SEQUENCE [LARGE SCALE GENOMIC DNA]</scope>
    <source>
        <strain evidence="6">EC2010</strain>
        <tissue evidence="6">Whole organism of an adult</tissue>
    </source>
</reference>
<evidence type="ECO:0000256" key="2">
    <source>
        <dbReference type="ARBA" id="ARBA00022692"/>
    </source>
</evidence>
<dbReference type="OrthoDB" id="10065302at2759"/>
<evidence type="ECO:0000259" key="5">
    <source>
        <dbReference type="Pfam" id="PF01094"/>
    </source>
</evidence>
<comment type="caution">
    <text evidence="6">The sequence shown here is derived from an EMBL/GenBank/DDBJ whole genome shotgun (WGS) entry which is preliminary data.</text>
</comment>
<keyword evidence="2" id="KW-0812">Transmembrane</keyword>
<dbReference type="Proteomes" id="UP000271974">
    <property type="component" value="Unassembled WGS sequence"/>
</dbReference>
<dbReference type="InterPro" id="IPR028082">
    <property type="entry name" value="Peripla_BP_I"/>
</dbReference>
<dbReference type="STRING" id="188477.A0A3S1BR32"/>
<dbReference type="PANTHER" id="PTHR44755">
    <property type="entry name" value="NATRIURETIC PEPTIDE RECEPTOR 3-RELATED"/>
    <property type="match status" value="1"/>
</dbReference>
<dbReference type="EMBL" id="RQTK01000054">
    <property type="protein sequence ID" value="RUS89509.1"/>
    <property type="molecule type" value="Genomic_DNA"/>
</dbReference>
<dbReference type="Gene3D" id="3.40.50.2300">
    <property type="match status" value="1"/>
</dbReference>
<keyword evidence="3" id="KW-1133">Transmembrane helix</keyword>
<dbReference type="AlphaFoldDB" id="A0A3S1BR32"/>
<dbReference type="PANTHER" id="PTHR44755:SF11">
    <property type="entry name" value="ATRIAL NATRIURETIC PEPTIDE RECEPTOR 3 ISOFORM X1"/>
    <property type="match status" value="1"/>
</dbReference>
<keyword evidence="7" id="KW-1185">Reference proteome</keyword>
<protein>
    <recommendedName>
        <fullName evidence="5">Receptor ligand binding region domain-containing protein</fullName>
    </recommendedName>
</protein>
<dbReference type="SUPFAM" id="SSF53822">
    <property type="entry name" value="Periplasmic binding protein-like I"/>
    <property type="match status" value="1"/>
</dbReference>
<evidence type="ECO:0000313" key="6">
    <source>
        <dbReference type="EMBL" id="RUS89509.1"/>
    </source>
</evidence>
<dbReference type="GO" id="GO:0007165">
    <property type="term" value="P:signal transduction"/>
    <property type="evidence" value="ECO:0007669"/>
    <property type="project" value="TreeGrafter"/>
</dbReference>
<evidence type="ECO:0000256" key="3">
    <source>
        <dbReference type="ARBA" id="ARBA00022989"/>
    </source>
</evidence>
<dbReference type="Pfam" id="PF01094">
    <property type="entry name" value="ANF_receptor"/>
    <property type="match status" value="1"/>
</dbReference>
<name>A0A3S1BR32_ELYCH</name>
<accession>A0A3S1BR32</accession>
<dbReference type="InterPro" id="IPR052612">
    <property type="entry name" value="ANP_Clearance_Receptor"/>
</dbReference>
<comment type="subcellular location">
    <subcellularLocation>
        <location evidence="1">Membrane</location>
    </subcellularLocation>
</comment>
<evidence type="ECO:0000256" key="1">
    <source>
        <dbReference type="ARBA" id="ARBA00004370"/>
    </source>
</evidence>
<sequence length="231" mass="26048">MKTRKFRASSVPRIPSTTLFILVAAFVLSLAQDDHFFDKASVGVLPDQSVDRALDTGQVSGLVPLRTLAINPGTRRPVNVLLLVPYNNSIPWAYRKIMPALEIALQRIDADQVLPNHYLRMRYFDSKCDDSHSMNYAINAYMDKKGDAFFGPCCDYALAPVSRQATFWQVPLLTVGAEAPDFLTFKFQKFRTLTRAGPKNLQDVSDFLIMMIKSFHFTKMSIVSLVFVTTL</sequence>
<dbReference type="GO" id="GO:0017046">
    <property type="term" value="F:peptide hormone binding"/>
    <property type="evidence" value="ECO:0007669"/>
    <property type="project" value="TreeGrafter"/>
</dbReference>
<dbReference type="InterPro" id="IPR001828">
    <property type="entry name" value="ANF_lig-bd_rcpt"/>
</dbReference>
<organism evidence="6 7">
    <name type="scientific">Elysia chlorotica</name>
    <name type="common">Eastern emerald elysia</name>
    <name type="synonym">Sea slug</name>
    <dbReference type="NCBI Taxonomy" id="188477"/>
    <lineage>
        <taxon>Eukaryota</taxon>
        <taxon>Metazoa</taxon>
        <taxon>Spiralia</taxon>
        <taxon>Lophotrochozoa</taxon>
        <taxon>Mollusca</taxon>
        <taxon>Gastropoda</taxon>
        <taxon>Heterobranchia</taxon>
        <taxon>Euthyneura</taxon>
        <taxon>Panpulmonata</taxon>
        <taxon>Sacoglossa</taxon>
        <taxon>Placobranchoidea</taxon>
        <taxon>Plakobranchidae</taxon>
        <taxon>Elysia</taxon>
    </lineage>
</organism>
<evidence type="ECO:0000313" key="7">
    <source>
        <dbReference type="Proteomes" id="UP000271974"/>
    </source>
</evidence>
<proteinExistence type="predicted"/>
<feature type="domain" description="Receptor ligand binding region" evidence="5">
    <location>
        <begin position="98"/>
        <end position="223"/>
    </location>
</feature>
<gene>
    <name evidence="6" type="ORF">EGW08_002742</name>
</gene>
<dbReference type="GO" id="GO:0038023">
    <property type="term" value="F:signaling receptor activity"/>
    <property type="evidence" value="ECO:0007669"/>
    <property type="project" value="TreeGrafter"/>
</dbReference>
<evidence type="ECO:0000256" key="4">
    <source>
        <dbReference type="ARBA" id="ARBA00023136"/>
    </source>
</evidence>
<keyword evidence="4" id="KW-0472">Membrane</keyword>